<keyword evidence="3" id="KW-1185">Reference proteome</keyword>
<name>A0AAN8S0C3_9PEZI</name>
<reference evidence="2 3" key="1">
    <citation type="submission" date="2019-10" db="EMBL/GenBank/DDBJ databases">
        <authorList>
            <person name="Palmer J.M."/>
        </authorList>
    </citation>
    <scope>NUCLEOTIDE SEQUENCE [LARGE SCALE GENOMIC DNA]</scope>
    <source>
        <strain evidence="2 3">TWF506</strain>
    </source>
</reference>
<protein>
    <submittedName>
        <fullName evidence="2">Uncharacterized protein</fullName>
    </submittedName>
</protein>
<proteinExistence type="predicted"/>
<organism evidence="2 3">
    <name type="scientific">Arthrobotrys conoides</name>
    <dbReference type="NCBI Taxonomy" id="74498"/>
    <lineage>
        <taxon>Eukaryota</taxon>
        <taxon>Fungi</taxon>
        <taxon>Dikarya</taxon>
        <taxon>Ascomycota</taxon>
        <taxon>Pezizomycotina</taxon>
        <taxon>Orbiliomycetes</taxon>
        <taxon>Orbiliales</taxon>
        <taxon>Orbiliaceae</taxon>
        <taxon>Arthrobotrys</taxon>
    </lineage>
</organism>
<gene>
    <name evidence="2" type="ORF">TWF506_006165</name>
</gene>
<dbReference type="AlphaFoldDB" id="A0AAN8S0C3"/>
<evidence type="ECO:0000256" key="1">
    <source>
        <dbReference type="SAM" id="MobiDB-lite"/>
    </source>
</evidence>
<feature type="region of interest" description="Disordered" evidence="1">
    <location>
        <begin position="147"/>
        <end position="166"/>
    </location>
</feature>
<accession>A0AAN8S0C3</accession>
<evidence type="ECO:0000313" key="3">
    <source>
        <dbReference type="Proteomes" id="UP001307849"/>
    </source>
</evidence>
<dbReference type="Proteomes" id="UP001307849">
    <property type="component" value="Unassembled WGS sequence"/>
</dbReference>
<dbReference type="EMBL" id="JAVHJM010000003">
    <property type="protein sequence ID" value="KAK6516256.1"/>
    <property type="molecule type" value="Genomic_DNA"/>
</dbReference>
<sequence>MGIQAIRGPIIGYLPSFVWCTITLSHEERAAAAAAAAASRSSAGGSDFLSSRRPWVKDIFWKKLVTPKSLSSRGILQKQEEKQTGGGPLCKQSQAANPSTSVLAGLFFGPKNPFKPKEKGASGSGYWLAGRLSPACLSFELTSPIALPPSQAKRGCPPTGSRNRSG</sequence>
<comment type="caution">
    <text evidence="2">The sequence shown here is derived from an EMBL/GenBank/DDBJ whole genome shotgun (WGS) entry which is preliminary data.</text>
</comment>
<evidence type="ECO:0000313" key="2">
    <source>
        <dbReference type="EMBL" id="KAK6516256.1"/>
    </source>
</evidence>
<feature type="region of interest" description="Disordered" evidence="1">
    <location>
        <begin position="72"/>
        <end position="96"/>
    </location>
</feature>